<dbReference type="SUPFAM" id="SSF101821">
    <property type="entry name" value="Aminopeptidase/glucanase lid domain"/>
    <property type="match status" value="1"/>
</dbReference>
<evidence type="ECO:0000256" key="6">
    <source>
        <dbReference type="PIRNR" id="PIRNR001123"/>
    </source>
</evidence>
<comment type="cofactor">
    <cofactor evidence="8">
        <name>a divalent metal cation</name>
        <dbReference type="ChEBI" id="CHEBI:60240"/>
    </cofactor>
    <text evidence="8">Binds 2 divalent metal cations per subunit.</text>
</comment>
<evidence type="ECO:0000256" key="7">
    <source>
        <dbReference type="PIRSR" id="PIRSR001123-1"/>
    </source>
</evidence>
<reference evidence="9" key="1">
    <citation type="submission" date="2020-10" db="EMBL/GenBank/DDBJ databases">
        <authorList>
            <person name="Gilroy R."/>
        </authorList>
    </citation>
    <scope>NUCLEOTIDE SEQUENCE</scope>
    <source>
        <strain evidence="9">ChiW17-6978</strain>
    </source>
</reference>
<feature type="active site" description="Proton acceptor" evidence="7">
    <location>
        <position position="218"/>
    </location>
</feature>
<dbReference type="Gene3D" id="3.40.630.10">
    <property type="entry name" value="Zn peptidases"/>
    <property type="match status" value="1"/>
</dbReference>
<dbReference type="AlphaFoldDB" id="A0A9D1GRM3"/>
<dbReference type="EMBL" id="DVLF01000149">
    <property type="protein sequence ID" value="HIT50310.1"/>
    <property type="molecule type" value="Genomic_DNA"/>
</dbReference>
<reference evidence="9" key="2">
    <citation type="journal article" date="2021" name="PeerJ">
        <title>Extensive microbial diversity within the chicken gut microbiome revealed by metagenomics and culture.</title>
        <authorList>
            <person name="Gilroy R."/>
            <person name="Ravi A."/>
            <person name="Getino M."/>
            <person name="Pursley I."/>
            <person name="Horton D.L."/>
            <person name="Alikhan N.F."/>
            <person name="Baker D."/>
            <person name="Gharbi K."/>
            <person name="Hall N."/>
            <person name="Watson M."/>
            <person name="Adriaenssens E.M."/>
            <person name="Foster-Nyarko E."/>
            <person name="Jarju S."/>
            <person name="Secka A."/>
            <person name="Antonio M."/>
            <person name="Oren A."/>
            <person name="Chaudhuri R.R."/>
            <person name="La Ragione R."/>
            <person name="Hildebrand F."/>
            <person name="Pallen M.J."/>
        </authorList>
    </citation>
    <scope>NUCLEOTIDE SEQUENCE</scope>
    <source>
        <strain evidence="9">ChiW17-6978</strain>
    </source>
</reference>
<keyword evidence="4 8" id="KW-0479">Metal-binding</keyword>
<dbReference type="Gene3D" id="2.40.30.40">
    <property type="entry name" value="Peptidase M42, domain 2"/>
    <property type="match status" value="1"/>
</dbReference>
<evidence type="ECO:0000313" key="9">
    <source>
        <dbReference type="EMBL" id="HIT50310.1"/>
    </source>
</evidence>
<evidence type="ECO:0000256" key="4">
    <source>
        <dbReference type="ARBA" id="ARBA00022723"/>
    </source>
</evidence>
<sequence length="342" mass="37654">MDLEYLQKTALALFEIDSPTGYSANINAYLTKQLEELGYSVQTTNKGNLFLLVKGSHSDKKICTSAHVDTLGLMVRSIQADGTLKTTNVGGVLLPTLDGEYCKVVTRENQVYTGTILCSSSSVHVYEDAASSPRNLDSLMVRLDEKVFRKEDTEKLGIRNGDYILIDPKTTWTKSGFLKSRFIDDKGSVCVLLAVLKQLKEQHQKPYYDTYFYFVNQEEVGHGAATVAQDIDEFVTVDMGCIGKDLAGNEYAVSICAKDSGGPYSYELTTKLCHLAAANNINYVVDIFPYYGSDIGAAWRSGVDCKGALIGPGVCASHGMERTHFSALENTMKLLWAYLLSE</sequence>
<dbReference type="InterPro" id="IPR051464">
    <property type="entry name" value="Peptidase_M42_aminopept"/>
</dbReference>
<dbReference type="GO" id="GO:0004177">
    <property type="term" value="F:aminopeptidase activity"/>
    <property type="evidence" value="ECO:0007669"/>
    <property type="project" value="UniProtKB-UniRule"/>
</dbReference>
<feature type="binding site" evidence="8">
    <location>
        <position position="184"/>
    </location>
    <ligand>
        <name>Zn(2+)</name>
        <dbReference type="ChEBI" id="CHEBI:29105"/>
        <label>2</label>
    </ligand>
</feature>
<dbReference type="SUPFAM" id="SSF53187">
    <property type="entry name" value="Zn-dependent exopeptidases"/>
    <property type="match status" value="1"/>
</dbReference>
<dbReference type="Pfam" id="PF05343">
    <property type="entry name" value="Peptidase_M42"/>
    <property type="match status" value="1"/>
</dbReference>
<dbReference type="Proteomes" id="UP000886758">
    <property type="component" value="Unassembled WGS sequence"/>
</dbReference>
<feature type="binding site" evidence="8">
    <location>
        <position position="184"/>
    </location>
    <ligand>
        <name>Zn(2+)</name>
        <dbReference type="ChEBI" id="CHEBI:29105"/>
        <label>1</label>
    </ligand>
</feature>
<accession>A0A9D1GRM3</accession>
<feature type="binding site" evidence="8">
    <location>
        <position position="67"/>
    </location>
    <ligand>
        <name>Zn(2+)</name>
        <dbReference type="ChEBI" id="CHEBI:29105"/>
        <label>1</label>
    </ligand>
</feature>
<dbReference type="GO" id="GO:0046872">
    <property type="term" value="F:metal ion binding"/>
    <property type="evidence" value="ECO:0007669"/>
    <property type="project" value="UniProtKB-UniRule"/>
</dbReference>
<name>A0A9D1GRM3_9MOLU</name>
<evidence type="ECO:0000256" key="2">
    <source>
        <dbReference type="ARBA" id="ARBA00022438"/>
    </source>
</evidence>
<evidence type="ECO:0000256" key="1">
    <source>
        <dbReference type="ARBA" id="ARBA00006272"/>
    </source>
</evidence>
<dbReference type="InterPro" id="IPR008007">
    <property type="entry name" value="Peptidase_M42"/>
</dbReference>
<dbReference type="CDD" id="cd05657">
    <property type="entry name" value="M42_glucanase_like"/>
    <property type="match status" value="1"/>
</dbReference>
<organism evidence="9 10">
    <name type="scientific">Candidatus Pelethenecus faecipullorum</name>
    <dbReference type="NCBI Taxonomy" id="2840900"/>
    <lineage>
        <taxon>Bacteria</taxon>
        <taxon>Bacillati</taxon>
        <taxon>Mycoplasmatota</taxon>
        <taxon>Mollicutes</taxon>
        <taxon>Candidatus Pelethenecus</taxon>
    </lineage>
</organism>
<dbReference type="GO" id="GO:0006508">
    <property type="term" value="P:proteolysis"/>
    <property type="evidence" value="ECO:0007669"/>
    <property type="project" value="UniProtKB-KW"/>
</dbReference>
<dbReference type="PANTHER" id="PTHR32481:SF7">
    <property type="entry name" value="AMINOPEPTIDASE YHFE-RELATED"/>
    <property type="match status" value="1"/>
</dbReference>
<evidence type="ECO:0000256" key="8">
    <source>
        <dbReference type="PIRSR" id="PIRSR001123-2"/>
    </source>
</evidence>
<keyword evidence="5" id="KW-0378">Hydrolase</keyword>
<dbReference type="PIRSF" id="PIRSF001123">
    <property type="entry name" value="PepA_GA"/>
    <property type="match status" value="1"/>
</dbReference>
<feature type="binding site" evidence="8">
    <location>
        <position position="238"/>
    </location>
    <ligand>
        <name>Zn(2+)</name>
        <dbReference type="ChEBI" id="CHEBI:29105"/>
        <label>1</label>
    </ligand>
</feature>
<feature type="binding site" evidence="8">
    <location>
        <position position="219"/>
    </location>
    <ligand>
        <name>Zn(2+)</name>
        <dbReference type="ChEBI" id="CHEBI:29105"/>
        <label>2</label>
    </ligand>
</feature>
<dbReference type="PANTHER" id="PTHR32481">
    <property type="entry name" value="AMINOPEPTIDASE"/>
    <property type="match status" value="1"/>
</dbReference>
<comment type="similarity">
    <text evidence="1 6">Belongs to the peptidase M42 family.</text>
</comment>
<evidence type="ECO:0000256" key="3">
    <source>
        <dbReference type="ARBA" id="ARBA00022670"/>
    </source>
</evidence>
<dbReference type="InterPro" id="IPR023367">
    <property type="entry name" value="Peptidase_M42_dom2"/>
</dbReference>
<comment type="caution">
    <text evidence="9">The sequence shown here is derived from an EMBL/GenBank/DDBJ whole genome shotgun (WGS) entry which is preliminary data.</text>
</comment>
<proteinExistence type="inferred from homology"/>
<evidence type="ECO:0000313" key="10">
    <source>
        <dbReference type="Proteomes" id="UP000886758"/>
    </source>
</evidence>
<keyword evidence="2" id="KW-0031">Aminopeptidase</keyword>
<protein>
    <submittedName>
        <fullName evidence="9">M42 family metallopeptidase</fullName>
    </submittedName>
</protein>
<evidence type="ECO:0000256" key="5">
    <source>
        <dbReference type="ARBA" id="ARBA00022801"/>
    </source>
</evidence>
<keyword evidence="3" id="KW-0645">Protease</keyword>
<gene>
    <name evidence="9" type="ORF">IAD46_04720</name>
</gene>